<dbReference type="PROSITE" id="PS51704">
    <property type="entry name" value="GP_PDE"/>
    <property type="match status" value="1"/>
</dbReference>
<dbReference type="GO" id="GO:0008081">
    <property type="term" value="F:phosphoric diester hydrolase activity"/>
    <property type="evidence" value="ECO:0007669"/>
    <property type="project" value="InterPro"/>
</dbReference>
<comment type="caution">
    <text evidence="2">The sequence shown here is derived from an EMBL/GenBank/DDBJ whole genome shotgun (WGS) entry which is preliminary data.</text>
</comment>
<sequence length="275" mass="31782">MWILIVLIVILCLFLLALRGRRGHPGLARLRRWSYAHRGLHDETLPENSMGAFRAALEAGYGIELDVHLTADGNLAVIHDSSLRRTAGADVCVEHLKLWELSRYRLLGSQEKIPTLEEVLELFSGKAPLIIELKTKRGNYGPLCRRVMEALRDYPGDYCLESFDPFCIYYLKKHYPQVIRGQLSQNFLKEKGLPFPWILRFIVTNHLHYFLIRPDFAACRYEDRNLLSTRLVRKLWGVQGVAWTIRSQEAYDTALSQGWMPIFENINPKGKENKS</sequence>
<reference evidence="2" key="1">
    <citation type="submission" date="2020-10" db="EMBL/GenBank/DDBJ databases">
        <authorList>
            <person name="Gilroy R."/>
        </authorList>
    </citation>
    <scope>NUCLEOTIDE SEQUENCE</scope>
    <source>
        <strain evidence="2">13361</strain>
    </source>
</reference>
<evidence type="ECO:0000313" key="3">
    <source>
        <dbReference type="Proteomes" id="UP000886796"/>
    </source>
</evidence>
<feature type="domain" description="GP-PDE" evidence="1">
    <location>
        <begin position="32"/>
        <end position="274"/>
    </location>
</feature>
<dbReference type="GO" id="GO:0006629">
    <property type="term" value="P:lipid metabolic process"/>
    <property type="evidence" value="ECO:0007669"/>
    <property type="project" value="InterPro"/>
</dbReference>
<dbReference type="AlphaFoldDB" id="A0A9D1CLC0"/>
<dbReference type="PANTHER" id="PTHR46211">
    <property type="entry name" value="GLYCEROPHOSPHORYL DIESTER PHOSPHODIESTERASE"/>
    <property type="match status" value="1"/>
</dbReference>
<dbReference type="InterPro" id="IPR017946">
    <property type="entry name" value="PLC-like_Pdiesterase_TIM-brl"/>
</dbReference>
<name>A0A9D1CLC0_9FIRM</name>
<organism evidence="2 3">
    <name type="scientific">Candidatus Faecousia excrementigallinarum</name>
    <dbReference type="NCBI Taxonomy" id="2840806"/>
    <lineage>
        <taxon>Bacteria</taxon>
        <taxon>Bacillati</taxon>
        <taxon>Bacillota</taxon>
        <taxon>Clostridia</taxon>
        <taxon>Eubacteriales</taxon>
        <taxon>Oscillospiraceae</taxon>
        <taxon>Faecousia</taxon>
    </lineage>
</organism>
<evidence type="ECO:0000313" key="2">
    <source>
        <dbReference type="EMBL" id="HIQ67190.1"/>
    </source>
</evidence>
<gene>
    <name evidence="2" type="ORF">IAB74_01600</name>
</gene>
<dbReference type="PANTHER" id="PTHR46211:SF1">
    <property type="entry name" value="GLYCEROPHOSPHODIESTER PHOSPHODIESTERASE, CYTOPLASMIC"/>
    <property type="match status" value="1"/>
</dbReference>
<reference evidence="2" key="2">
    <citation type="journal article" date="2021" name="PeerJ">
        <title>Extensive microbial diversity within the chicken gut microbiome revealed by metagenomics and culture.</title>
        <authorList>
            <person name="Gilroy R."/>
            <person name="Ravi A."/>
            <person name="Getino M."/>
            <person name="Pursley I."/>
            <person name="Horton D.L."/>
            <person name="Alikhan N.F."/>
            <person name="Baker D."/>
            <person name="Gharbi K."/>
            <person name="Hall N."/>
            <person name="Watson M."/>
            <person name="Adriaenssens E.M."/>
            <person name="Foster-Nyarko E."/>
            <person name="Jarju S."/>
            <person name="Secka A."/>
            <person name="Antonio M."/>
            <person name="Oren A."/>
            <person name="Chaudhuri R.R."/>
            <person name="La Ragione R."/>
            <person name="Hildebrand F."/>
            <person name="Pallen M.J."/>
        </authorList>
    </citation>
    <scope>NUCLEOTIDE SEQUENCE</scope>
    <source>
        <strain evidence="2">13361</strain>
    </source>
</reference>
<proteinExistence type="predicted"/>
<protein>
    <submittedName>
        <fullName evidence="2">Glycerophosphodiester phosphodiesterase</fullName>
    </submittedName>
</protein>
<dbReference type="InterPro" id="IPR030395">
    <property type="entry name" value="GP_PDE_dom"/>
</dbReference>
<dbReference type="EMBL" id="DVFK01000021">
    <property type="protein sequence ID" value="HIQ67190.1"/>
    <property type="molecule type" value="Genomic_DNA"/>
</dbReference>
<dbReference type="Proteomes" id="UP000886796">
    <property type="component" value="Unassembled WGS sequence"/>
</dbReference>
<dbReference type="Pfam" id="PF03009">
    <property type="entry name" value="GDPD"/>
    <property type="match status" value="1"/>
</dbReference>
<dbReference type="Gene3D" id="3.20.20.190">
    <property type="entry name" value="Phosphatidylinositol (PI) phosphodiesterase"/>
    <property type="match status" value="1"/>
</dbReference>
<evidence type="ECO:0000259" key="1">
    <source>
        <dbReference type="PROSITE" id="PS51704"/>
    </source>
</evidence>
<accession>A0A9D1CLC0</accession>
<dbReference type="SUPFAM" id="SSF51695">
    <property type="entry name" value="PLC-like phosphodiesterases"/>
    <property type="match status" value="1"/>
</dbReference>